<feature type="compositionally biased region" description="Basic residues" evidence="1">
    <location>
        <begin position="376"/>
        <end position="386"/>
    </location>
</feature>
<evidence type="ECO:0000256" key="1">
    <source>
        <dbReference type="SAM" id="MobiDB-lite"/>
    </source>
</evidence>
<sequence length="516" mass="56670">MTNTNQQAIEDAVEQIGKSMLANAVPLFYVAQNVYDTSQSLLDVWNARDATDEMTKVETGIDLLFAIVGWVPVVGAGVKQTFRLVNHKSEIYGPLLFDILRLVLQEAHCPTSPEQLVDKLFDAAGLKNLLTGARGHIEKSWLYRDLPAEGQAAVSAALVYGERNLPFWVTMFVERKLMHWKRKQPNSSAEGEVSHRKETEKPGRKGAEAEEGRNRAKPASSRVVNAKLAVRRVTNKVTGILGEHIADYYCYEKLKWGNGWTKHDDGLAGKWEVAPSARVFGKLNDGAKLNKLFAEKAHGNGIDGVWRATPANNNGKPFAIVEAKSSRVAQKRVRKGKPGVSGLLGHAVDKVLPRPVELLEPPDDEGEAADNDTSTGKKKGGRRRPPKSGSPAPKAGGRDAGTPPASGTSLPKSGDLAPTGDKIAQMSRGWIRQNLQDAVGPAMARTVEAEGYARHILYVPFYLPSALQHAKALLIGIEHVHPNHNIRFHYREEEVRVAVNEKQQRLNDRYGIRTAT</sequence>
<reference evidence="2 3" key="1">
    <citation type="submission" date="2015-11" db="EMBL/GenBank/DDBJ databases">
        <title>Expanding the genomic diversity of Burkholderia species for the development of highly accurate diagnostics.</title>
        <authorList>
            <person name="Sahl J."/>
            <person name="Keim P."/>
            <person name="Wagner D."/>
        </authorList>
    </citation>
    <scope>NUCLEOTIDE SEQUENCE [LARGE SCALE GENOMIC DNA]</scope>
    <source>
        <strain evidence="2 3">MSMB2087WGS</strain>
    </source>
</reference>
<evidence type="ECO:0000313" key="3">
    <source>
        <dbReference type="Proteomes" id="UP000060630"/>
    </source>
</evidence>
<dbReference type="InterPro" id="IPR049802">
    <property type="entry name" value="RhsC-like_FIX"/>
</dbReference>
<dbReference type="AlphaFoldDB" id="A0A103PP76"/>
<proteinExistence type="predicted"/>
<dbReference type="CDD" id="cd20746">
    <property type="entry name" value="FIX_Ntox15_NUC_DUF4112_RhsA-like"/>
    <property type="match status" value="1"/>
</dbReference>
<evidence type="ECO:0000313" key="2">
    <source>
        <dbReference type="EMBL" id="KWA72184.1"/>
    </source>
</evidence>
<feature type="compositionally biased region" description="Acidic residues" evidence="1">
    <location>
        <begin position="360"/>
        <end position="370"/>
    </location>
</feature>
<accession>A0A103PP76</accession>
<dbReference type="EMBL" id="LPHD01000199">
    <property type="protein sequence ID" value="KWA72184.1"/>
    <property type="molecule type" value="Genomic_DNA"/>
</dbReference>
<organism evidence="2 3">
    <name type="scientific">Burkholderia ubonensis</name>
    <dbReference type="NCBI Taxonomy" id="101571"/>
    <lineage>
        <taxon>Bacteria</taxon>
        <taxon>Pseudomonadati</taxon>
        <taxon>Pseudomonadota</taxon>
        <taxon>Betaproteobacteria</taxon>
        <taxon>Burkholderiales</taxon>
        <taxon>Burkholderiaceae</taxon>
        <taxon>Burkholderia</taxon>
        <taxon>Burkholderia cepacia complex</taxon>
    </lineage>
</organism>
<feature type="compositionally biased region" description="Basic and acidic residues" evidence="1">
    <location>
        <begin position="192"/>
        <end position="214"/>
    </location>
</feature>
<feature type="region of interest" description="Disordered" evidence="1">
    <location>
        <begin position="183"/>
        <end position="221"/>
    </location>
</feature>
<protein>
    <submittedName>
        <fullName evidence="2">Uncharacterized protein</fullName>
    </submittedName>
</protein>
<comment type="caution">
    <text evidence="2">The sequence shown here is derived from an EMBL/GenBank/DDBJ whole genome shotgun (WGS) entry which is preliminary data.</text>
</comment>
<dbReference type="Proteomes" id="UP000060630">
    <property type="component" value="Unassembled WGS sequence"/>
</dbReference>
<name>A0A103PP76_9BURK</name>
<dbReference type="RefSeq" id="WP_059657377.1">
    <property type="nucleotide sequence ID" value="NZ_LOXJ01000057.1"/>
</dbReference>
<feature type="region of interest" description="Disordered" evidence="1">
    <location>
        <begin position="326"/>
        <end position="421"/>
    </location>
</feature>
<gene>
    <name evidence="2" type="ORF">WL29_06030</name>
</gene>